<proteinExistence type="predicted"/>
<sequence length="85" mass="8875">MRVLLSNLAIVTVLTAPAVALAAQTTTGTVKAFSPAAQTLTLSDGSSYMLPKGFKDPGIKAGEKVTIAYDMVGKKHEAKTVKLLQ</sequence>
<gene>
    <name evidence="2" type="ORF">GGQ64_001179</name>
</gene>
<dbReference type="InterPro" id="IPR009780">
    <property type="entry name" value="DUF1344"/>
</dbReference>
<comment type="caution">
    <text evidence="2">The sequence shown here is derived from an EMBL/GenBank/DDBJ whole genome shotgun (WGS) entry which is preliminary data.</text>
</comment>
<dbReference type="Pfam" id="PF07076">
    <property type="entry name" value="DUF1344"/>
    <property type="match status" value="1"/>
</dbReference>
<evidence type="ECO:0000313" key="2">
    <source>
        <dbReference type="EMBL" id="MBB3975992.1"/>
    </source>
</evidence>
<keyword evidence="1" id="KW-0732">Signal</keyword>
<dbReference type="RefSeq" id="WP_183800416.1">
    <property type="nucleotide sequence ID" value="NZ_JACIEE010000002.1"/>
</dbReference>
<evidence type="ECO:0000256" key="1">
    <source>
        <dbReference type="SAM" id="SignalP"/>
    </source>
</evidence>
<feature type="chain" id="PRO_5030508112" description="DUF1344 domain-containing protein" evidence="1">
    <location>
        <begin position="23"/>
        <end position="85"/>
    </location>
</feature>
<evidence type="ECO:0000313" key="3">
    <source>
        <dbReference type="Proteomes" id="UP000574761"/>
    </source>
</evidence>
<feature type="signal peptide" evidence="1">
    <location>
        <begin position="1"/>
        <end position="22"/>
    </location>
</feature>
<dbReference type="Proteomes" id="UP000574761">
    <property type="component" value="Unassembled WGS sequence"/>
</dbReference>
<dbReference type="EMBL" id="JACIEE010000002">
    <property type="protein sequence ID" value="MBB3975992.1"/>
    <property type="molecule type" value="Genomic_DNA"/>
</dbReference>
<organism evidence="2 3">
    <name type="scientific">Mycoplana azooxidifex</name>
    <dbReference type="NCBI Taxonomy" id="1636188"/>
    <lineage>
        <taxon>Bacteria</taxon>
        <taxon>Pseudomonadati</taxon>
        <taxon>Pseudomonadota</taxon>
        <taxon>Alphaproteobacteria</taxon>
        <taxon>Hyphomicrobiales</taxon>
        <taxon>Rhizobiaceae</taxon>
        <taxon>Mycoplana</taxon>
    </lineage>
</organism>
<protein>
    <recommendedName>
        <fullName evidence="4">DUF1344 domain-containing protein</fullName>
    </recommendedName>
</protein>
<dbReference type="AlphaFoldDB" id="A0A7W6GI93"/>
<evidence type="ECO:0008006" key="4">
    <source>
        <dbReference type="Google" id="ProtNLM"/>
    </source>
</evidence>
<accession>A0A7W6GI93</accession>
<name>A0A7W6GI93_9HYPH</name>
<reference evidence="2 3" key="1">
    <citation type="submission" date="2020-08" db="EMBL/GenBank/DDBJ databases">
        <title>Genomic Encyclopedia of Type Strains, Phase IV (KMG-IV): sequencing the most valuable type-strain genomes for metagenomic binning, comparative biology and taxonomic classification.</title>
        <authorList>
            <person name="Goeker M."/>
        </authorList>
    </citation>
    <scope>NUCLEOTIDE SEQUENCE [LARGE SCALE GENOMIC DNA]</scope>
    <source>
        <strain evidence="2 3">DSM 100211</strain>
    </source>
</reference>
<keyword evidence="3" id="KW-1185">Reference proteome</keyword>